<feature type="domain" description="GHMP kinase C-terminal" evidence="4">
    <location>
        <begin position="217"/>
        <end position="300"/>
    </location>
</feature>
<evidence type="ECO:0000313" key="6">
    <source>
        <dbReference type="Proteomes" id="UP001294412"/>
    </source>
</evidence>
<dbReference type="EMBL" id="JAXLPB010000001">
    <property type="protein sequence ID" value="MDY8108097.1"/>
    <property type="molecule type" value="Genomic_DNA"/>
</dbReference>
<dbReference type="InterPro" id="IPR020568">
    <property type="entry name" value="Ribosomal_Su5_D2-typ_SF"/>
</dbReference>
<name>A0ABU5HYC8_9HYPH</name>
<dbReference type="PANTHER" id="PTHR20861:SF6">
    <property type="entry name" value="BETA-RIBOFURANOSYLPHENOL 5'-PHOSPHATE SYNTHASE"/>
    <property type="match status" value="1"/>
</dbReference>
<dbReference type="Proteomes" id="UP001294412">
    <property type="component" value="Unassembled WGS sequence"/>
</dbReference>
<dbReference type="Pfam" id="PF08544">
    <property type="entry name" value="GHMP_kinases_C"/>
    <property type="match status" value="1"/>
</dbReference>
<evidence type="ECO:0000259" key="4">
    <source>
        <dbReference type="Pfam" id="PF08544"/>
    </source>
</evidence>
<dbReference type="InterPro" id="IPR004422">
    <property type="entry name" value="RFAP_synthase"/>
</dbReference>
<dbReference type="NCBIfam" id="TIGR00144">
    <property type="entry name" value="beta_RFAP_syn"/>
    <property type="match status" value="1"/>
</dbReference>
<dbReference type="SUPFAM" id="SSF54211">
    <property type="entry name" value="Ribosomal protein S5 domain 2-like"/>
    <property type="match status" value="1"/>
</dbReference>
<organism evidence="5 6">
    <name type="scientific">Fulvimarina uroteuthidis</name>
    <dbReference type="NCBI Taxonomy" id="3098149"/>
    <lineage>
        <taxon>Bacteria</taxon>
        <taxon>Pseudomonadati</taxon>
        <taxon>Pseudomonadota</taxon>
        <taxon>Alphaproteobacteria</taxon>
        <taxon>Hyphomicrobiales</taxon>
        <taxon>Aurantimonadaceae</taxon>
        <taxon>Fulvimarina</taxon>
    </lineage>
</organism>
<evidence type="ECO:0000256" key="2">
    <source>
        <dbReference type="ARBA" id="ARBA00022777"/>
    </source>
</evidence>
<dbReference type="PIRSF" id="PIRSF004884">
    <property type="entry name" value="Sugar_kin_arch"/>
    <property type="match status" value="1"/>
</dbReference>
<keyword evidence="6" id="KW-1185">Reference proteome</keyword>
<comment type="caution">
    <text evidence="5">The sequence shown here is derived from an EMBL/GenBank/DDBJ whole genome shotgun (WGS) entry which is preliminary data.</text>
</comment>
<evidence type="ECO:0000259" key="3">
    <source>
        <dbReference type="Pfam" id="PF00288"/>
    </source>
</evidence>
<dbReference type="InterPro" id="IPR014721">
    <property type="entry name" value="Ribsml_uS5_D2-typ_fold_subgr"/>
</dbReference>
<protein>
    <submittedName>
        <fullName evidence="5">Beta-ribofuranosylaminobenzene 5'-phosphate synthase family protein</fullName>
    </submittedName>
</protein>
<dbReference type="PANTHER" id="PTHR20861">
    <property type="entry name" value="HOMOSERINE/4-DIPHOSPHOCYTIDYL-2-C-METHYL-D-ERYTHRITOL KINASE"/>
    <property type="match status" value="1"/>
</dbReference>
<sequence>MTTGSNVKEDAVHISAPARLHLGFLDPGANFGRRFGGIGLAIDGPATSLSIARHRETSVEGPEAARARSYLESLMAHLGLGEGYRVEIETVIPSHSGLGSGTQLALALSCALRTLEGRPLDVEGDSAILGRGQRSGLGAAFVTRGGLAVDGGKGEEDTPPPLVARFDFPDDWRVILVFETDLAGIHGEAELDAFASLPAFPRDAAGEVSALTLMQVLPGLVERDIKTFGHGLARIQAIVGSHFAPAQGGVFTSRRVARAMDAVKAHGGHGIGQSSWGPTGFAFAPSEASARRIVERATADGALDGLAVRIAKGRNEGARIERGTGAGRHVRVLAGAGSRL</sequence>
<gene>
    <name evidence="5" type="ORF">U0C82_02900</name>
</gene>
<feature type="domain" description="GHMP kinase N-terminal" evidence="3">
    <location>
        <begin position="71"/>
        <end position="127"/>
    </location>
</feature>
<dbReference type="Pfam" id="PF00288">
    <property type="entry name" value="GHMP_kinases_N"/>
    <property type="match status" value="1"/>
</dbReference>
<dbReference type="InterPro" id="IPR006204">
    <property type="entry name" value="GHMP_kinase_N_dom"/>
</dbReference>
<keyword evidence="1" id="KW-0808">Transferase</keyword>
<evidence type="ECO:0000313" key="5">
    <source>
        <dbReference type="EMBL" id="MDY8108097.1"/>
    </source>
</evidence>
<dbReference type="Gene3D" id="3.30.230.10">
    <property type="match status" value="1"/>
</dbReference>
<dbReference type="InterPro" id="IPR013750">
    <property type="entry name" value="GHMP_kinase_C_dom"/>
</dbReference>
<reference evidence="5 6" key="1">
    <citation type="submission" date="2023-12" db="EMBL/GenBank/DDBJ databases">
        <title>Description of Novel Strain Fulvimarina sp. 2208YS6-2-32 isolated from Uroteuthis (Photololigo) edulis.</title>
        <authorList>
            <person name="Park J.-S."/>
        </authorList>
    </citation>
    <scope>NUCLEOTIDE SEQUENCE [LARGE SCALE GENOMIC DNA]</scope>
    <source>
        <strain evidence="5 6">2208YS6-2-32</strain>
    </source>
</reference>
<dbReference type="RefSeq" id="WP_322185544.1">
    <property type="nucleotide sequence ID" value="NZ_JAXLPB010000001.1"/>
</dbReference>
<evidence type="ECO:0000256" key="1">
    <source>
        <dbReference type="ARBA" id="ARBA00022679"/>
    </source>
</evidence>
<accession>A0ABU5HYC8</accession>
<proteinExistence type="predicted"/>
<keyword evidence="2" id="KW-0418">Kinase</keyword>